<evidence type="ECO:0000256" key="12">
    <source>
        <dbReference type="ARBA" id="ARBA00022806"/>
    </source>
</evidence>
<dbReference type="InterPro" id="IPR005161">
    <property type="entry name" value="Ku_N"/>
</dbReference>
<dbReference type="GO" id="GO:0003678">
    <property type="term" value="F:DNA helicase activity"/>
    <property type="evidence" value="ECO:0007669"/>
    <property type="project" value="InterPro"/>
</dbReference>
<evidence type="ECO:0000256" key="4">
    <source>
        <dbReference type="ARBA" id="ARBA00005240"/>
    </source>
</evidence>
<dbReference type="GO" id="GO:0043564">
    <property type="term" value="C:Ku70:Ku80 complex"/>
    <property type="evidence" value="ECO:0007669"/>
    <property type="project" value="InterPro"/>
</dbReference>
<evidence type="ECO:0000313" key="21">
    <source>
        <dbReference type="WBParaSite" id="HNAJ_0000238501-mRNA-1"/>
    </source>
</evidence>
<dbReference type="GO" id="GO:0005524">
    <property type="term" value="F:ATP binding"/>
    <property type="evidence" value="ECO:0007669"/>
    <property type="project" value="UniProtKB-KW"/>
</dbReference>
<dbReference type="CDD" id="cd00788">
    <property type="entry name" value="KU70"/>
    <property type="match status" value="1"/>
</dbReference>
<evidence type="ECO:0000256" key="1">
    <source>
        <dbReference type="ARBA" id="ARBA00000721"/>
    </source>
</evidence>
<dbReference type="Pfam" id="PF00326">
    <property type="entry name" value="Peptidase_S9"/>
    <property type="match status" value="1"/>
</dbReference>
<dbReference type="InterPro" id="IPR036361">
    <property type="entry name" value="SAP_dom_sf"/>
</dbReference>
<accession>A0A0R3T5P7</accession>
<evidence type="ECO:0000256" key="8">
    <source>
        <dbReference type="ARBA" id="ARBA00022490"/>
    </source>
</evidence>
<dbReference type="InterPro" id="IPR006165">
    <property type="entry name" value="Ku70"/>
</dbReference>
<evidence type="ECO:0000256" key="5">
    <source>
        <dbReference type="ARBA" id="ARBA00010040"/>
    </source>
</evidence>
<feature type="domain" description="Ku" evidence="18">
    <location>
        <begin position="1128"/>
        <end position="1275"/>
    </location>
</feature>
<keyword evidence="14" id="KW-0238">DNA-binding</keyword>
<dbReference type="SUPFAM" id="SSF53474">
    <property type="entry name" value="alpha/beta-Hydrolases"/>
    <property type="match status" value="1"/>
</dbReference>
<reference evidence="21" key="1">
    <citation type="submission" date="2017-02" db="UniProtKB">
        <authorList>
            <consortium name="WormBaseParasite"/>
        </authorList>
    </citation>
    <scope>IDENTIFICATION</scope>
</reference>
<evidence type="ECO:0000256" key="7">
    <source>
        <dbReference type="ARBA" id="ARBA00012917"/>
    </source>
</evidence>
<keyword evidence="11" id="KW-0378">Hydrolase</keyword>
<comment type="similarity">
    <text evidence="5">Belongs to the peptidase S9C family.</text>
</comment>
<dbReference type="InterPro" id="IPR027388">
    <property type="entry name" value="Ku70_bridge/pillars_dom_sf"/>
</dbReference>
<dbReference type="NCBIfam" id="TIGR00578">
    <property type="entry name" value="ku70"/>
    <property type="match status" value="1"/>
</dbReference>
<evidence type="ECO:0000256" key="10">
    <source>
        <dbReference type="ARBA" id="ARBA00022763"/>
    </source>
</evidence>
<dbReference type="GO" id="GO:0004252">
    <property type="term" value="F:serine-type endopeptidase activity"/>
    <property type="evidence" value="ECO:0007669"/>
    <property type="project" value="TreeGrafter"/>
</dbReference>
<proteinExistence type="inferred from homology"/>
<dbReference type="InterPro" id="IPR036465">
    <property type="entry name" value="vWFA_dom_sf"/>
</dbReference>
<dbReference type="EMBL" id="UZAE01001153">
    <property type="protein sequence ID" value="VDN98243.1"/>
    <property type="molecule type" value="Genomic_DNA"/>
</dbReference>
<keyword evidence="9" id="KW-0547">Nucleotide-binding</keyword>
<comment type="subunit">
    <text evidence="6">Homotetramer.</text>
</comment>
<keyword evidence="13" id="KW-0067">ATP-binding</keyword>
<dbReference type="PANTHER" id="PTHR42776:SF4">
    <property type="entry name" value="ACYLAMINO-ACID-RELEASING ENZYME"/>
    <property type="match status" value="1"/>
</dbReference>
<evidence type="ECO:0000256" key="16">
    <source>
        <dbReference type="ARBA" id="ARBA00023204"/>
    </source>
</evidence>
<evidence type="ECO:0000256" key="9">
    <source>
        <dbReference type="ARBA" id="ARBA00022741"/>
    </source>
</evidence>
<dbReference type="STRING" id="102285.A0A0R3T5P7"/>
<keyword evidence="12" id="KW-0347">Helicase</keyword>
<keyword evidence="15" id="KW-0233">DNA recombination</keyword>
<dbReference type="Proteomes" id="UP000278807">
    <property type="component" value="Unassembled WGS sequence"/>
</dbReference>
<dbReference type="Gene3D" id="3.40.50.1820">
    <property type="entry name" value="alpha/beta hydrolase"/>
    <property type="match status" value="1"/>
</dbReference>
<evidence type="ECO:0000256" key="14">
    <source>
        <dbReference type="ARBA" id="ARBA00023125"/>
    </source>
</evidence>
<evidence type="ECO:0000313" key="20">
    <source>
        <dbReference type="Proteomes" id="UP000278807"/>
    </source>
</evidence>
<dbReference type="OrthoDB" id="3249161at2759"/>
<dbReference type="InterPro" id="IPR006164">
    <property type="entry name" value="DNA_bd_Ku70/Ku80"/>
</dbReference>
<dbReference type="PANTHER" id="PTHR42776">
    <property type="entry name" value="SERINE PEPTIDASE S9 FAMILY MEMBER"/>
    <property type="match status" value="1"/>
</dbReference>
<dbReference type="GO" id="GO:0006303">
    <property type="term" value="P:double-strand break repair via nonhomologous end joining"/>
    <property type="evidence" value="ECO:0007669"/>
    <property type="project" value="InterPro"/>
</dbReference>
<dbReference type="EC" id="3.4.19.1" evidence="7"/>
<comment type="subcellular location">
    <subcellularLocation>
        <location evidence="3">Cytoplasm</location>
    </subcellularLocation>
    <subcellularLocation>
        <location evidence="2">Nucleus</location>
    </subcellularLocation>
</comment>
<dbReference type="Gene3D" id="4.10.970.10">
    <property type="entry name" value="Ku70, bridge and pillars"/>
    <property type="match status" value="1"/>
</dbReference>
<protein>
    <recommendedName>
        <fullName evidence="7">acylaminoacyl-peptidase</fullName>
        <ecNumber evidence="7">3.4.19.1</ecNumber>
    </recommendedName>
</protein>
<dbReference type="Gene3D" id="2.40.290.10">
    <property type="match status" value="1"/>
</dbReference>
<reference evidence="19 20" key="2">
    <citation type="submission" date="2018-11" db="EMBL/GenBank/DDBJ databases">
        <authorList>
            <consortium name="Pathogen Informatics"/>
        </authorList>
    </citation>
    <scope>NUCLEOTIDE SEQUENCE [LARGE SCALE GENOMIC DNA]</scope>
</reference>
<dbReference type="GO" id="GO:0006508">
    <property type="term" value="P:proteolysis"/>
    <property type="evidence" value="ECO:0007669"/>
    <property type="project" value="InterPro"/>
</dbReference>
<sequence length="1422" mass="158765">MPISATIRLKECSESPISCSVYSKWKFLDPVRNDSIIMDKVYHAHCQEKHSMPHLIHNSTSEVFSSFGFCYPYSAEAGSNAIFDIENSLYRVVFTEYTLPSCALGDSGPMKASSSIPGTFAHVFSLQSGRLLKTIKLPTEGSENSPACHGKLFGSGDPSVPFSACRFCHSNSNRLVYLAEYKSNEAKALPDSSNVPPLKSPFVYKETWGEGLSNVIRPVICTLNLETEEVECVQSRLEKIVPDSKNWSFDEPHYTPDGKGLIFVAYDNQPYRVGLIYCYQRESRLIYWDFESSSIHCLSRSGHAVRWPRFSPDNSKLIWFEMPAGGPHGQCFSMLSQDWPPKHSGPKVIIPLVANPKTILDFPGKVGLFLCGGVRERCFTADSKGVILSSIWRSEMALIHVSLVPSSLGKITRFPSPLKFIEEIEVCDYGTVSLMDIKGDYMVVMASAPSVPDFLAITKVSPDAIEATCWLNLSVSGENAQSIPFLQGLSWKVLQHTATDAKDLRFGVSNFESILIHPNMGSTDLQFNSSLEFDCKQLKWDRARGLIVIPHGGPHSAFTAEWLPLVISFIASGFACLLVNYRGSTGYGNCSIYSLPGKCGENDVSDCVQATEDALKYLKMPDLPCLISGGSHGGFLVLHLAGRYPSLYRAVIARNPVTNFVSMLSTTDIPDWCWTEAGLELDESKIDPEHPEHLCREWNYKSTFCPTDPDHLIRLAKCSPITYISNEWSVPVLMCVGAKDKRVPSEQGLTFMRALKAQLGERANERTCQTLCFPTEAHPIQCPGAAKDFFVRAVECQFSDFLENDGFDGDEADFLPSTRDGVIFLIDCTTTMVSEKVPEDQVRENAYTGVKLALLCCQNFMQNKALSSPDDMVGLVFMRTRTSNSSEFRSINVVQTLDQTDAPRILKVEGLQEMDPEKFEMAYGGLPAGEGYPVHEALWACQNIFNKTKKALGYKRIFLITDDPDPVDNKDQLRRQAILKANDLHQSGIDIEVIPIQQEGIDFQMDRFYESLIVTDSEITERVNSIDKLLTWLSHYSLYHITFREKSQEPSRRRLGRLPLYLVPMTPTALGKLSPDVTPTLAFGVSAYCLVRRAPFPKSARMYAKTNEPVVSKRRFYKVKEGGKPDLDSMVMPQDIQKGLRIGSRTLRFERNETSGRVRQIIPVGIHLIGFKPLDKLKPWCQMKAPQFLYPEETMAKGSALWFTALLSSCLRKKVFGVALYVQRQSLPPHLVALVPQAEQLDETGGQVVSPGFQVIYLPFREDFRKLVLPKHPPVAGSEEVNAAVEMIKKMSTKYYSDAISNPTLQKYYAELEALALERTEVNEIVDHTQPDVEKIQKHAGKEISNFIDLISQADGDKCFASPSKKAATSLDLKELQDHVKSGTLAKLTVPTLKQCAIMLNVKSASNRKADLLAAIIDYFDT</sequence>
<dbReference type="Gene3D" id="3.40.50.410">
    <property type="entry name" value="von Willebrand factor, type A domain"/>
    <property type="match status" value="1"/>
</dbReference>
<evidence type="ECO:0000256" key="2">
    <source>
        <dbReference type="ARBA" id="ARBA00004123"/>
    </source>
</evidence>
<evidence type="ECO:0000256" key="11">
    <source>
        <dbReference type="ARBA" id="ARBA00022801"/>
    </source>
</evidence>
<evidence type="ECO:0000256" key="15">
    <source>
        <dbReference type="ARBA" id="ARBA00023172"/>
    </source>
</evidence>
<dbReference type="GO" id="GO:0006310">
    <property type="term" value="P:DNA recombination"/>
    <property type="evidence" value="ECO:0007669"/>
    <property type="project" value="UniProtKB-KW"/>
</dbReference>
<dbReference type="SMART" id="SM00559">
    <property type="entry name" value="Ku78"/>
    <property type="match status" value="1"/>
</dbReference>
<comment type="catalytic activity">
    <reaction evidence="1">
        <text>Cleavage of an N-acetyl or N-formyl amino acid from the N-terminus of a polypeptide.</text>
        <dbReference type="EC" id="3.4.19.1"/>
    </reaction>
</comment>
<dbReference type="InterPro" id="IPR029058">
    <property type="entry name" value="AB_hydrolase_fold"/>
</dbReference>
<dbReference type="InterPro" id="IPR005160">
    <property type="entry name" value="Ku_C"/>
</dbReference>
<evidence type="ECO:0000259" key="18">
    <source>
        <dbReference type="SMART" id="SM00559"/>
    </source>
</evidence>
<dbReference type="GO" id="GO:0003684">
    <property type="term" value="F:damaged DNA binding"/>
    <property type="evidence" value="ECO:0007669"/>
    <property type="project" value="InterPro"/>
</dbReference>
<keyword evidence="8" id="KW-0963">Cytoplasm</keyword>
<dbReference type="InterPro" id="IPR001375">
    <property type="entry name" value="Peptidase_S9_cat"/>
</dbReference>
<keyword evidence="20" id="KW-1185">Reference proteome</keyword>
<dbReference type="InterPro" id="IPR045550">
    <property type="entry name" value="AARE_N"/>
</dbReference>
<keyword evidence="17" id="KW-0539">Nucleus</keyword>
<comment type="similarity">
    <text evidence="4">Belongs to the ku70 family.</text>
</comment>
<organism evidence="21">
    <name type="scientific">Rodentolepis nana</name>
    <name type="common">Dwarf tapeworm</name>
    <name type="synonym">Hymenolepis nana</name>
    <dbReference type="NCBI Taxonomy" id="102285"/>
    <lineage>
        <taxon>Eukaryota</taxon>
        <taxon>Metazoa</taxon>
        <taxon>Spiralia</taxon>
        <taxon>Lophotrochozoa</taxon>
        <taxon>Platyhelminthes</taxon>
        <taxon>Cestoda</taxon>
        <taxon>Eucestoda</taxon>
        <taxon>Cyclophyllidea</taxon>
        <taxon>Hymenolepididae</taxon>
        <taxon>Rodentolepis</taxon>
    </lineage>
</organism>
<dbReference type="SUPFAM" id="SSF100939">
    <property type="entry name" value="SPOC domain-like"/>
    <property type="match status" value="1"/>
</dbReference>
<dbReference type="GO" id="GO:0000723">
    <property type="term" value="P:telomere maintenance"/>
    <property type="evidence" value="ECO:0007669"/>
    <property type="project" value="InterPro"/>
</dbReference>
<dbReference type="GO" id="GO:0042162">
    <property type="term" value="F:telomeric DNA binding"/>
    <property type="evidence" value="ECO:0007669"/>
    <property type="project" value="InterPro"/>
</dbReference>
<evidence type="ECO:0000313" key="19">
    <source>
        <dbReference type="EMBL" id="VDN98243.1"/>
    </source>
</evidence>
<dbReference type="Pfam" id="PF03730">
    <property type="entry name" value="Ku_C"/>
    <property type="match status" value="1"/>
</dbReference>
<dbReference type="InterPro" id="IPR016194">
    <property type="entry name" value="SPOC-like_C_dom_sf"/>
</dbReference>
<dbReference type="WBParaSite" id="HNAJ_0000238501-mRNA-1">
    <property type="protein sequence ID" value="HNAJ_0000238501-mRNA-1"/>
    <property type="gene ID" value="HNAJ_0000238501"/>
</dbReference>
<keyword evidence="16" id="KW-0234">DNA repair</keyword>
<dbReference type="Pfam" id="PF02735">
    <property type="entry name" value="Ku"/>
    <property type="match status" value="1"/>
</dbReference>
<dbReference type="Pfam" id="PF19283">
    <property type="entry name" value="APEH_N"/>
    <property type="match status" value="1"/>
</dbReference>
<name>A0A0R3T5P7_RODNA</name>
<dbReference type="InterPro" id="IPR047087">
    <property type="entry name" value="KU70_core_dom"/>
</dbReference>
<evidence type="ECO:0000256" key="13">
    <source>
        <dbReference type="ARBA" id="ARBA00022840"/>
    </source>
</evidence>
<dbReference type="FunFam" id="2.40.290.10:FF:000001">
    <property type="entry name" value="X-ray repair cross complementing 6"/>
    <property type="match status" value="1"/>
</dbReference>
<dbReference type="SUPFAM" id="SSF82171">
    <property type="entry name" value="DPP6 N-terminal domain-like"/>
    <property type="match status" value="1"/>
</dbReference>
<dbReference type="Gene3D" id="1.10.720.30">
    <property type="entry name" value="SAP domain"/>
    <property type="match status" value="1"/>
</dbReference>
<evidence type="ECO:0000256" key="6">
    <source>
        <dbReference type="ARBA" id="ARBA00011881"/>
    </source>
</evidence>
<evidence type="ECO:0000256" key="17">
    <source>
        <dbReference type="ARBA" id="ARBA00023242"/>
    </source>
</evidence>
<gene>
    <name evidence="19" type="ORF">HNAJ_LOCUS2384</name>
</gene>
<dbReference type="Pfam" id="PF03731">
    <property type="entry name" value="Ku_N"/>
    <property type="match status" value="1"/>
</dbReference>
<evidence type="ECO:0000256" key="3">
    <source>
        <dbReference type="ARBA" id="ARBA00004496"/>
    </source>
</evidence>
<keyword evidence="10" id="KW-0227">DNA damage</keyword>
<dbReference type="Gene3D" id="1.10.1600.10">
    <property type="match status" value="1"/>
</dbReference>
<dbReference type="SUPFAM" id="SSF53300">
    <property type="entry name" value="vWA-like"/>
    <property type="match status" value="1"/>
</dbReference>